<dbReference type="PANTHER" id="PTHR44533">
    <property type="entry name" value="DEAD/H RNA HELICASE, PUTATIVE-RELATED"/>
    <property type="match status" value="1"/>
</dbReference>
<keyword evidence="2" id="KW-0378">Hydrolase</keyword>
<dbReference type="SMART" id="SM00487">
    <property type="entry name" value="DEXDc"/>
    <property type="match status" value="1"/>
</dbReference>
<evidence type="ECO:0000256" key="4">
    <source>
        <dbReference type="ARBA" id="ARBA00022840"/>
    </source>
</evidence>
<dbReference type="InterPro" id="IPR027417">
    <property type="entry name" value="P-loop_NTPase"/>
</dbReference>
<dbReference type="GO" id="GO:0004386">
    <property type="term" value="F:helicase activity"/>
    <property type="evidence" value="ECO:0007669"/>
    <property type="project" value="UniProtKB-KW"/>
</dbReference>
<dbReference type="EMBL" id="PVWQ01000007">
    <property type="protein sequence ID" value="RDW76742.1"/>
    <property type="molecule type" value="Genomic_DNA"/>
</dbReference>
<dbReference type="InterPro" id="IPR014001">
    <property type="entry name" value="Helicase_ATP-bd"/>
</dbReference>
<evidence type="ECO:0000256" key="1">
    <source>
        <dbReference type="ARBA" id="ARBA00022741"/>
    </source>
</evidence>
<keyword evidence="9" id="KW-1185">Reference proteome</keyword>
<dbReference type="InterPro" id="IPR011545">
    <property type="entry name" value="DEAD/DEAH_box_helicase_dom"/>
</dbReference>
<dbReference type="PROSITE" id="PS51192">
    <property type="entry name" value="HELICASE_ATP_BIND_1"/>
    <property type="match status" value="1"/>
</dbReference>
<feature type="region of interest" description="Disordered" evidence="5">
    <location>
        <begin position="581"/>
        <end position="609"/>
    </location>
</feature>
<dbReference type="InterPro" id="IPR052431">
    <property type="entry name" value="SKI2_subfamily_helicases"/>
</dbReference>
<name>A0A3D8RRN7_9EURO</name>
<dbReference type="SUPFAM" id="SSF52540">
    <property type="entry name" value="P-loop containing nucleoside triphosphate hydrolases"/>
    <property type="match status" value="1"/>
</dbReference>
<dbReference type="GO" id="GO:0005737">
    <property type="term" value="C:cytoplasm"/>
    <property type="evidence" value="ECO:0007669"/>
    <property type="project" value="TreeGrafter"/>
</dbReference>
<dbReference type="GO" id="GO:0005524">
    <property type="term" value="F:ATP binding"/>
    <property type="evidence" value="ECO:0007669"/>
    <property type="project" value="UniProtKB-KW"/>
</dbReference>
<evidence type="ECO:0000259" key="6">
    <source>
        <dbReference type="PROSITE" id="PS51192"/>
    </source>
</evidence>
<evidence type="ECO:0000256" key="3">
    <source>
        <dbReference type="ARBA" id="ARBA00022806"/>
    </source>
</evidence>
<evidence type="ECO:0000256" key="2">
    <source>
        <dbReference type="ARBA" id="ARBA00022801"/>
    </source>
</evidence>
<dbReference type="Gene3D" id="3.40.50.300">
    <property type="entry name" value="P-loop containing nucleotide triphosphate hydrolases"/>
    <property type="match status" value="2"/>
</dbReference>
<dbReference type="Pfam" id="PF23002">
    <property type="entry name" value="PIN-like_DDX60"/>
    <property type="match status" value="1"/>
</dbReference>
<dbReference type="Proteomes" id="UP000256690">
    <property type="component" value="Unassembled WGS sequence"/>
</dbReference>
<dbReference type="STRING" id="1810919.A0A3D8RRN7"/>
<dbReference type="Pfam" id="PF26076">
    <property type="entry name" value="WHD_DDX60"/>
    <property type="match status" value="1"/>
</dbReference>
<feature type="compositionally biased region" description="Polar residues" evidence="5">
    <location>
        <begin position="1813"/>
        <end position="1828"/>
    </location>
</feature>
<evidence type="ECO:0000259" key="7">
    <source>
        <dbReference type="PROSITE" id="PS51194"/>
    </source>
</evidence>
<feature type="domain" description="Helicase C-terminal" evidence="7">
    <location>
        <begin position="1273"/>
        <end position="1420"/>
    </location>
</feature>
<accession>A0A3D8RRN7</accession>
<evidence type="ECO:0000313" key="8">
    <source>
        <dbReference type="EMBL" id="RDW76742.1"/>
    </source>
</evidence>
<reference evidence="8 9" key="1">
    <citation type="journal article" date="2018" name="IMA Fungus">
        <title>IMA Genome-F 9: Draft genome sequence of Annulohypoxylon stygium, Aspergillus mulundensis, Berkeleyomyces basicola (syn. Thielaviopsis basicola), Ceratocystis smalleyi, two Cercospora beticola strains, Coleophoma cylindrospora, Fusarium fracticaudum, Phialophora cf. hyalina, and Morchella septimelata.</title>
        <authorList>
            <person name="Wingfield B.D."/>
            <person name="Bills G.F."/>
            <person name="Dong Y."/>
            <person name="Huang W."/>
            <person name="Nel W.J."/>
            <person name="Swalarsk-Parry B.S."/>
            <person name="Vaghefi N."/>
            <person name="Wilken P.M."/>
            <person name="An Z."/>
            <person name="de Beer Z.W."/>
            <person name="De Vos L."/>
            <person name="Chen L."/>
            <person name="Duong T.A."/>
            <person name="Gao Y."/>
            <person name="Hammerbacher A."/>
            <person name="Kikkert J.R."/>
            <person name="Li Y."/>
            <person name="Li H."/>
            <person name="Li K."/>
            <person name="Li Q."/>
            <person name="Liu X."/>
            <person name="Ma X."/>
            <person name="Naidoo K."/>
            <person name="Pethybridge S.J."/>
            <person name="Sun J."/>
            <person name="Steenkamp E.T."/>
            <person name="van der Nest M.A."/>
            <person name="van Wyk S."/>
            <person name="Wingfield M.J."/>
            <person name="Xiong C."/>
            <person name="Yue Q."/>
            <person name="Zhang X."/>
        </authorList>
    </citation>
    <scope>NUCLEOTIDE SEQUENCE [LARGE SCALE GENOMIC DNA]</scope>
    <source>
        <strain evidence="8 9">DSM 5745</strain>
    </source>
</reference>
<proteinExistence type="predicted"/>
<evidence type="ECO:0000256" key="5">
    <source>
        <dbReference type="SAM" id="MobiDB-lite"/>
    </source>
</evidence>
<feature type="compositionally biased region" description="Polar residues" evidence="5">
    <location>
        <begin position="1770"/>
        <end position="1780"/>
    </location>
</feature>
<dbReference type="GeneID" id="38117104"/>
<keyword evidence="4" id="KW-0067">ATP-binding</keyword>
<evidence type="ECO:0000313" key="9">
    <source>
        <dbReference type="Proteomes" id="UP000256690"/>
    </source>
</evidence>
<dbReference type="InterPro" id="IPR055124">
    <property type="entry name" value="PIN-like_DDX60"/>
</dbReference>
<comment type="caution">
    <text evidence="8">The sequence shown here is derived from an EMBL/GenBank/DDBJ whole genome shotgun (WGS) entry which is preliminary data.</text>
</comment>
<sequence>MADTAKLLEWFESLSSRTLDLVGDYAGDELFLVEGDSLLLQCFSDHDLDFTNGLQLLHATSLVEKFLANLRQRKCVFHVVFFADHAQACIPLDSGKERRRKYRLAREAILQHLTQNLATAVPEMQVKCFNNYQSTEFQQYLQSVGAYFLMCHDGSTPFVVSEALHIPDDDRKGVEADSLNKDMEASSISPKVWPTKIMMRSMIHWFICNGYNIAILNSLECRDSKVMAMILEGSATRASKLYELNDPPSNAPVSSDSRVPTPSYGASSSPYPSAVSRGDKLLLIMEPVLLGSILDMHKELDLQLTQREWATVITIGTMLQSSQLDKDNTLRARAMLMHAAILSQCKLSERAVVVPRSKENEAFLQRYARKLRKVLTSELWQNLTKKISSRCDLADAVDGRLFLETARVLRKAKRITTFGQVTLKKFEALRSVLLSLFSIDIQPTAYSDHKGHASSSKKEGASQPMDSESVVGVLPFQNPVIDAHLKPVSLVTSDATCDMPSGSMSRIFQELTHWHNHKRPLDHRANIALTEREKMFSNRRNQRFMTDVARYAGSLTNAVGGSLMPEAVFVKVQVGKPSRQFHVPSSAASAKQNTSTGHRKHGKSTKVSVRDQIAAQQKSKEAETFKKHVATWSINVESFEKMPDLVTRYVKVKGYLANLPAEKRSALQAEILAYMVSILANAWVKELDSHQLHVSIQLAALIWQIIQQIASLKKGITEDIAKHIHGTVQALKLPQIDLQFQEERKLSFNFVRLDKTIGDFGITLSPTEFQLVHAGPYLDRSMGSAPDPRVHDFEPDKWQRDVLDQIDARRSLFVVAPTSAGKTFISFYAMKQVLEDDDDGVLVYVAPTKALVNQIAAEVQARFSKSYNTPGKSVWAIHTRDHRINNPTGCQVLVTVPHILQIMLLAPSNAQSWSPRVKRIIFDEVHCIGQAEDGVIWEQLLLLAPCPIIALSATIGNPIKFRHWLEMTQKANGLELKMIEHKARYSDLRKYVYHPPAQFLFNGLSTPQQLAPLGLDLCPNMAFMHPVASLIDRSRGLPDDLTLEPRDCLMLWQSMEKHSSAAFPVDKSLDPNIALPSIIKKADVIEWEARLKQLLREWMNDTNSPFEEVVKELSASVSDHTSPSIQVSFGEIEDLIGPRSVRHDSILDTTLPLICSLHAQGALPVLFFNYDRSYCEKICDHLLTELEASEDHWKASSPVWKQKMAKFQEWEKLQEKQIRVREPKKAKGKRNRGDDEEERLSKTELARSASKDSSMFETFDPSAPVSGFHFANEMKLSISEFKEYATQLRCRDVPERLITALRRGIGVHHSGMNRKYRQVCEILFRKGYLRVVIATGTLALGINMPCKTVVFSGNSVFLTALGFRQAAGRAGRRGFDFLGNVVFQCIPQAKVCRLLSSKLPELNGHFPLTTTLVLRLMTLLHESKASPYAVKAVNSILSCPRIYLGGDESKHTVLHHLRFSIEYLRRNWLLSKEGAPLNFAGIVGHLYYTGSSSFAFHALLSQGYFHQLCRNIGRDTKKTLRTLMLVLSHLFGRYHLRPSILENWKARDKSTSVVVLQPLPNNAAKILKSHNKETLSIYSAYVTTFIDQHIRKEDCVLPLTGMKCGGLKPAKDVSTSLKFLPATQVTSAFVALSGHRDGKWKTISELCTRVRSGVWLEQSVIPHLQVSPEEGQVLLNAYLYDFYKHGNVHALMTENMIRRGDLWYLLNDFSLVLATIVTSLENFMKLSPGLDPDLLETMGSGDTLEDDLDDELLEMSGSGNSFKASLPQRPHTTNTSATASRKQKLKKSKVADSWDDSWSDDSDLNDNPDQSSKDTPQSQQFKGPSNGQENDDSDAFLEGEGLLQVLKAFRMLREEFNAKFKAIWA</sequence>
<feature type="compositionally biased region" description="Polar residues" evidence="5">
    <location>
        <begin position="247"/>
        <end position="258"/>
    </location>
</feature>
<dbReference type="Pfam" id="PF00271">
    <property type="entry name" value="Helicase_C"/>
    <property type="match status" value="1"/>
</dbReference>
<dbReference type="SMART" id="SM00490">
    <property type="entry name" value="HELICc"/>
    <property type="match status" value="1"/>
</dbReference>
<dbReference type="GO" id="GO:0003676">
    <property type="term" value="F:nucleic acid binding"/>
    <property type="evidence" value="ECO:0007669"/>
    <property type="project" value="InterPro"/>
</dbReference>
<keyword evidence="1" id="KW-0547">Nucleotide-binding</keyword>
<protein>
    <submittedName>
        <fullName evidence="8">Uncharacterized protein</fullName>
    </submittedName>
</protein>
<feature type="compositionally biased region" description="Low complexity" evidence="5">
    <location>
        <begin position="260"/>
        <end position="271"/>
    </location>
</feature>
<organism evidence="8 9">
    <name type="scientific">Aspergillus mulundensis</name>
    <dbReference type="NCBI Taxonomy" id="1810919"/>
    <lineage>
        <taxon>Eukaryota</taxon>
        <taxon>Fungi</taxon>
        <taxon>Dikarya</taxon>
        <taxon>Ascomycota</taxon>
        <taxon>Pezizomycotina</taxon>
        <taxon>Eurotiomycetes</taxon>
        <taxon>Eurotiomycetidae</taxon>
        <taxon>Eurotiales</taxon>
        <taxon>Aspergillaceae</taxon>
        <taxon>Aspergillus</taxon>
        <taxon>Aspergillus subgen. Nidulantes</taxon>
    </lineage>
</organism>
<feature type="domain" description="Helicase ATP-binding" evidence="6">
    <location>
        <begin position="803"/>
        <end position="973"/>
    </location>
</feature>
<feature type="region of interest" description="Disordered" evidence="5">
    <location>
        <begin position="242"/>
        <end position="271"/>
    </location>
</feature>
<feature type="compositionally biased region" description="Polar residues" evidence="5">
    <location>
        <begin position="586"/>
        <end position="596"/>
    </location>
</feature>
<gene>
    <name evidence="8" type="ORF">DSM5745_06734</name>
</gene>
<feature type="region of interest" description="Disordered" evidence="5">
    <location>
        <begin position="1756"/>
        <end position="1834"/>
    </location>
</feature>
<dbReference type="PROSITE" id="PS51194">
    <property type="entry name" value="HELICASE_CTER"/>
    <property type="match status" value="1"/>
</dbReference>
<dbReference type="InterPro" id="IPR059032">
    <property type="entry name" value="WHD_DDX60"/>
</dbReference>
<feature type="region of interest" description="Disordered" evidence="5">
    <location>
        <begin position="1221"/>
        <end position="1256"/>
    </location>
</feature>
<dbReference type="OrthoDB" id="2320933at2759"/>
<keyword evidence="3" id="KW-0347">Helicase</keyword>
<dbReference type="PANTHER" id="PTHR44533:SF4">
    <property type="entry name" value="DEAD_H RNA HELICASE, PUTATIVE-RELATED"/>
    <property type="match status" value="1"/>
</dbReference>
<dbReference type="FunFam" id="3.40.50.300:FF:001039">
    <property type="entry name" value="ATP-dependent RNA helicase DDX60"/>
    <property type="match status" value="1"/>
</dbReference>
<dbReference type="RefSeq" id="XP_026603054.1">
    <property type="nucleotide sequence ID" value="XM_026748750.1"/>
</dbReference>
<dbReference type="CDD" id="cd18025">
    <property type="entry name" value="DEXHc_DDX60"/>
    <property type="match status" value="1"/>
</dbReference>
<dbReference type="GO" id="GO:0016787">
    <property type="term" value="F:hydrolase activity"/>
    <property type="evidence" value="ECO:0007669"/>
    <property type="project" value="UniProtKB-KW"/>
</dbReference>
<dbReference type="InterPro" id="IPR001650">
    <property type="entry name" value="Helicase_C-like"/>
</dbReference>
<dbReference type="Pfam" id="PF00270">
    <property type="entry name" value="DEAD"/>
    <property type="match status" value="1"/>
</dbReference>
<feature type="compositionally biased region" description="Acidic residues" evidence="5">
    <location>
        <begin position="1793"/>
        <end position="1806"/>
    </location>
</feature>